<evidence type="ECO:0000313" key="2">
    <source>
        <dbReference type="Proteomes" id="UP000765509"/>
    </source>
</evidence>
<keyword evidence="2" id="KW-1185">Reference proteome</keyword>
<evidence type="ECO:0000313" key="1">
    <source>
        <dbReference type="EMBL" id="MBW0548671.1"/>
    </source>
</evidence>
<reference evidence="1" key="1">
    <citation type="submission" date="2021-03" db="EMBL/GenBank/DDBJ databases">
        <title>Draft genome sequence of rust myrtle Austropuccinia psidii MF-1, a brazilian biotype.</title>
        <authorList>
            <person name="Quecine M.C."/>
            <person name="Pachon D.M.R."/>
            <person name="Bonatelli M.L."/>
            <person name="Correr F.H."/>
            <person name="Franceschini L.M."/>
            <person name="Leite T.F."/>
            <person name="Margarido G.R.A."/>
            <person name="Almeida C.A."/>
            <person name="Ferrarezi J.A."/>
            <person name="Labate C.A."/>
        </authorList>
    </citation>
    <scope>NUCLEOTIDE SEQUENCE</scope>
    <source>
        <strain evidence="1">MF-1</strain>
    </source>
</reference>
<dbReference type="EMBL" id="AVOT02053919">
    <property type="protein sequence ID" value="MBW0548671.1"/>
    <property type="molecule type" value="Genomic_DNA"/>
</dbReference>
<comment type="caution">
    <text evidence="1">The sequence shown here is derived from an EMBL/GenBank/DDBJ whole genome shotgun (WGS) entry which is preliminary data.</text>
</comment>
<dbReference type="AlphaFoldDB" id="A0A9Q3IRI6"/>
<sequence length="84" mass="9568">MAFQCKNNPTCSKCGNSHLPKDCKDPGYAPSIKRCVRCINQDKTNNQAIDLYEDKYRHSALSQKCPIRQKEIQTLTHPPQPHGK</sequence>
<accession>A0A9Q3IRI6</accession>
<gene>
    <name evidence="1" type="ORF">O181_088386</name>
</gene>
<name>A0A9Q3IRI6_9BASI</name>
<protein>
    <submittedName>
        <fullName evidence="1">Uncharacterized protein</fullName>
    </submittedName>
</protein>
<organism evidence="1 2">
    <name type="scientific">Austropuccinia psidii MF-1</name>
    <dbReference type="NCBI Taxonomy" id="1389203"/>
    <lineage>
        <taxon>Eukaryota</taxon>
        <taxon>Fungi</taxon>
        <taxon>Dikarya</taxon>
        <taxon>Basidiomycota</taxon>
        <taxon>Pucciniomycotina</taxon>
        <taxon>Pucciniomycetes</taxon>
        <taxon>Pucciniales</taxon>
        <taxon>Sphaerophragmiaceae</taxon>
        <taxon>Austropuccinia</taxon>
    </lineage>
</organism>
<dbReference type="Proteomes" id="UP000765509">
    <property type="component" value="Unassembled WGS sequence"/>
</dbReference>
<dbReference type="OrthoDB" id="2506424at2759"/>
<proteinExistence type="predicted"/>